<dbReference type="OrthoDB" id="8982743at2"/>
<dbReference type="InterPro" id="IPR033900">
    <property type="entry name" value="Gram_neg_porin_domain"/>
</dbReference>
<keyword evidence="3" id="KW-1185">Reference proteome</keyword>
<dbReference type="RefSeq" id="WP_133199410.1">
    <property type="nucleotide sequence ID" value="NZ_JBHUCW010000030.1"/>
</dbReference>
<dbReference type="SUPFAM" id="SSF56935">
    <property type="entry name" value="Porins"/>
    <property type="match status" value="1"/>
</dbReference>
<evidence type="ECO:0000313" key="3">
    <source>
        <dbReference type="Proteomes" id="UP000295722"/>
    </source>
</evidence>
<dbReference type="InterPro" id="IPR023614">
    <property type="entry name" value="Porin_dom_sf"/>
</dbReference>
<gene>
    <name evidence="2" type="ORF">EYW47_35150</name>
</gene>
<proteinExistence type="predicted"/>
<dbReference type="Gene3D" id="2.40.160.10">
    <property type="entry name" value="Porin"/>
    <property type="match status" value="1"/>
</dbReference>
<organism evidence="2 3">
    <name type="scientific">Paraburkholderia silviterrae</name>
    <dbReference type="NCBI Taxonomy" id="2528715"/>
    <lineage>
        <taxon>Bacteria</taxon>
        <taxon>Pseudomonadati</taxon>
        <taxon>Pseudomonadota</taxon>
        <taxon>Betaproteobacteria</taxon>
        <taxon>Burkholderiales</taxon>
        <taxon>Burkholderiaceae</taxon>
        <taxon>Paraburkholderia</taxon>
    </lineage>
</organism>
<reference evidence="2 3" key="1">
    <citation type="submission" date="2019-03" db="EMBL/GenBank/DDBJ databases">
        <title>Paraburkholderia sp. 4M-K11, isolated from subtropical forest soil.</title>
        <authorList>
            <person name="Gao Z.-H."/>
            <person name="Qiu L.-H."/>
        </authorList>
    </citation>
    <scope>NUCLEOTIDE SEQUENCE [LARGE SCALE GENOMIC DNA]</scope>
    <source>
        <strain evidence="2 3">4M-K11</strain>
    </source>
</reference>
<name>A0A4V2ZY56_9BURK</name>
<feature type="domain" description="Porin" evidence="1">
    <location>
        <begin position="25"/>
        <end position="76"/>
    </location>
</feature>
<dbReference type="GO" id="GO:0016020">
    <property type="term" value="C:membrane"/>
    <property type="evidence" value="ECO:0007669"/>
    <property type="project" value="InterPro"/>
</dbReference>
<dbReference type="Pfam" id="PF13609">
    <property type="entry name" value="Porin_4"/>
    <property type="match status" value="1"/>
</dbReference>
<dbReference type="Proteomes" id="UP000295722">
    <property type="component" value="Unassembled WGS sequence"/>
</dbReference>
<dbReference type="CDD" id="cd00342">
    <property type="entry name" value="gram_neg_porins"/>
    <property type="match status" value="1"/>
</dbReference>
<accession>A0A4V2ZY56</accession>
<evidence type="ECO:0000313" key="2">
    <source>
        <dbReference type="EMBL" id="TDG18276.1"/>
    </source>
</evidence>
<comment type="caution">
    <text evidence="2">The sequence shown here is derived from an EMBL/GenBank/DDBJ whole genome shotgun (WGS) entry which is preliminary data.</text>
</comment>
<sequence>MAARPSRFEDVAQTLNTPYLGQAVFDNYEANVQYQFTPAFNVGLGYTYTDAPRAKYQQVNLGAQYYLSKRTTLYVIGVYQYASGIDSYGAPAVAQINEVAPSSTPNQLLARAGLLFKFQVTRRARRSLAWPLRWRRCAPPRPSLHLRRG</sequence>
<dbReference type="AlphaFoldDB" id="A0A4V2ZY56"/>
<dbReference type="GO" id="GO:0015288">
    <property type="term" value="F:porin activity"/>
    <property type="evidence" value="ECO:0007669"/>
    <property type="project" value="InterPro"/>
</dbReference>
<evidence type="ECO:0000259" key="1">
    <source>
        <dbReference type="Pfam" id="PF13609"/>
    </source>
</evidence>
<protein>
    <submittedName>
        <fullName evidence="2">Porin</fullName>
    </submittedName>
</protein>
<dbReference type="EMBL" id="SMRP01000033">
    <property type="protein sequence ID" value="TDG18276.1"/>
    <property type="molecule type" value="Genomic_DNA"/>
</dbReference>